<feature type="domain" description="TonB-dependent receptor-like beta-barrel" evidence="9">
    <location>
        <begin position="2"/>
        <end position="117"/>
    </location>
</feature>
<evidence type="ECO:0000256" key="3">
    <source>
        <dbReference type="ARBA" id="ARBA00022452"/>
    </source>
</evidence>
<organism evidence="10 11">
    <name type="scientific">Paraglaciecola aquimarina</name>
    <dbReference type="NCBI Taxonomy" id="1235557"/>
    <lineage>
        <taxon>Bacteria</taxon>
        <taxon>Pseudomonadati</taxon>
        <taxon>Pseudomonadota</taxon>
        <taxon>Gammaproteobacteria</taxon>
        <taxon>Alteromonadales</taxon>
        <taxon>Alteromonadaceae</taxon>
        <taxon>Paraglaciecola</taxon>
    </lineage>
</organism>
<dbReference type="InterPro" id="IPR039426">
    <property type="entry name" value="TonB-dep_rcpt-like"/>
</dbReference>
<keyword evidence="5" id="KW-0798">TonB box</keyword>
<keyword evidence="3 8" id="KW-1134">Transmembrane beta strand</keyword>
<accession>A0ABU3SRH6</accession>
<dbReference type="SUPFAM" id="SSF56935">
    <property type="entry name" value="Porins"/>
    <property type="match status" value="1"/>
</dbReference>
<evidence type="ECO:0000256" key="6">
    <source>
        <dbReference type="ARBA" id="ARBA00023136"/>
    </source>
</evidence>
<dbReference type="RefSeq" id="WP_316024310.1">
    <property type="nucleotide sequence ID" value="NZ_JAWDIO010000001.1"/>
</dbReference>
<dbReference type="InterPro" id="IPR036942">
    <property type="entry name" value="Beta-barrel_TonB_sf"/>
</dbReference>
<evidence type="ECO:0000259" key="9">
    <source>
        <dbReference type="Pfam" id="PF00593"/>
    </source>
</evidence>
<dbReference type="PANTHER" id="PTHR40980">
    <property type="entry name" value="PLUG DOMAIN-CONTAINING PROTEIN"/>
    <property type="match status" value="1"/>
</dbReference>
<dbReference type="InterPro" id="IPR000531">
    <property type="entry name" value="Beta-barrel_TonB"/>
</dbReference>
<evidence type="ECO:0000256" key="5">
    <source>
        <dbReference type="ARBA" id="ARBA00023077"/>
    </source>
</evidence>
<evidence type="ECO:0000313" key="10">
    <source>
        <dbReference type="EMBL" id="MDU0352599.1"/>
    </source>
</evidence>
<reference evidence="10 11" key="1">
    <citation type="submission" date="2023-10" db="EMBL/GenBank/DDBJ databases">
        <title>Glaciecola aquimarina strain GGW-M5 nov., isolated from a coastal seawater.</title>
        <authorList>
            <person name="Bayburt H."/>
            <person name="Kim J.M."/>
            <person name="Choi B.J."/>
            <person name="Jeon C.O."/>
        </authorList>
    </citation>
    <scope>NUCLEOTIDE SEQUENCE [LARGE SCALE GENOMIC DNA]</scope>
    <source>
        <strain evidence="10 11">KCTC 32108</strain>
    </source>
</reference>
<evidence type="ECO:0000256" key="2">
    <source>
        <dbReference type="ARBA" id="ARBA00022448"/>
    </source>
</evidence>
<dbReference type="EMBL" id="JAWDIO010000001">
    <property type="protein sequence ID" value="MDU0352599.1"/>
    <property type="molecule type" value="Genomic_DNA"/>
</dbReference>
<comment type="subcellular location">
    <subcellularLocation>
        <location evidence="1 8">Cell outer membrane</location>
        <topology evidence="1 8">Multi-pass membrane protein</topology>
    </subcellularLocation>
</comment>
<proteinExistence type="inferred from homology"/>
<keyword evidence="10" id="KW-0675">Receptor</keyword>
<keyword evidence="7 8" id="KW-0998">Cell outer membrane</keyword>
<keyword evidence="11" id="KW-1185">Reference proteome</keyword>
<sequence length="151" mass="16830">MTGYELAVQQKLDFLPYPFNGFGGVFNFTKIDLDEGGGQPMTRIAPYSYNLIGYYENDGASIRLAYNWQDEKLLSAGGTTSFLGSDARTQTAGGRLDMSASYRFGKGLKLNLQAFNLNNRQEYEYIGGNDQAISRIRYAGRTYAASLSYNF</sequence>
<evidence type="ECO:0000256" key="7">
    <source>
        <dbReference type="ARBA" id="ARBA00023237"/>
    </source>
</evidence>
<dbReference type="PROSITE" id="PS52016">
    <property type="entry name" value="TONB_DEPENDENT_REC_3"/>
    <property type="match status" value="1"/>
</dbReference>
<keyword evidence="6 8" id="KW-0472">Membrane</keyword>
<dbReference type="Proteomes" id="UP001247805">
    <property type="component" value="Unassembled WGS sequence"/>
</dbReference>
<dbReference type="PANTHER" id="PTHR40980:SF3">
    <property type="entry name" value="TONB-DEPENDENT RECEPTOR-LIKE BETA-BARREL DOMAIN-CONTAINING PROTEIN"/>
    <property type="match status" value="1"/>
</dbReference>
<dbReference type="Pfam" id="PF00593">
    <property type="entry name" value="TonB_dep_Rec_b-barrel"/>
    <property type="match status" value="1"/>
</dbReference>
<gene>
    <name evidence="10" type="ORF">RS130_00540</name>
</gene>
<dbReference type="Gene3D" id="2.40.170.20">
    <property type="entry name" value="TonB-dependent receptor, beta-barrel domain"/>
    <property type="match status" value="1"/>
</dbReference>
<evidence type="ECO:0000256" key="1">
    <source>
        <dbReference type="ARBA" id="ARBA00004571"/>
    </source>
</evidence>
<comment type="similarity">
    <text evidence="8">Belongs to the TonB-dependent receptor family.</text>
</comment>
<name>A0ABU3SRH6_9ALTE</name>
<evidence type="ECO:0000313" key="11">
    <source>
        <dbReference type="Proteomes" id="UP001247805"/>
    </source>
</evidence>
<protein>
    <submittedName>
        <fullName evidence="10">TonB-dependent receptor</fullName>
    </submittedName>
</protein>
<keyword evidence="2 8" id="KW-0813">Transport</keyword>
<keyword evidence="4 8" id="KW-0812">Transmembrane</keyword>
<comment type="caution">
    <text evidence="10">The sequence shown here is derived from an EMBL/GenBank/DDBJ whole genome shotgun (WGS) entry which is preliminary data.</text>
</comment>
<evidence type="ECO:0000256" key="8">
    <source>
        <dbReference type="PROSITE-ProRule" id="PRU01360"/>
    </source>
</evidence>
<evidence type="ECO:0000256" key="4">
    <source>
        <dbReference type="ARBA" id="ARBA00022692"/>
    </source>
</evidence>